<dbReference type="Gene3D" id="6.10.250.170">
    <property type="match status" value="1"/>
</dbReference>
<dbReference type="SUPFAM" id="SSF52096">
    <property type="entry name" value="ClpP/crotonase"/>
    <property type="match status" value="1"/>
</dbReference>
<evidence type="ECO:0000256" key="2">
    <source>
        <dbReference type="RuleBase" id="RU003707"/>
    </source>
</evidence>
<protein>
    <submittedName>
        <fullName evidence="3">Uncharacterized protein</fullName>
    </submittedName>
</protein>
<dbReference type="CDD" id="cd06558">
    <property type="entry name" value="crotonase-like"/>
    <property type="match status" value="1"/>
</dbReference>
<dbReference type="InterPro" id="IPR001753">
    <property type="entry name" value="Enoyl-CoA_hydra/iso"/>
</dbReference>
<dbReference type="PANTHER" id="PTHR11941:SF45">
    <property type="entry name" value="ENOYL-COA DELTA ISOMERASE 1, MITOCHONDRIAL"/>
    <property type="match status" value="1"/>
</dbReference>
<dbReference type="OrthoDB" id="1696280at2759"/>
<dbReference type="Gene3D" id="3.90.226.10">
    <property type="entry name" value="2-enoyl-CoA Hydratase, Chain A, domain 1"/>
    <property type="match status" value="1"/>
</dbReference>
<dbReference type="GO" id="GO:0003824">
    <property type="term" value="F:catalytic activity"/>
    <property type="evidence" value="ECO:0007669"/>
    <property type="project" value="InterPro"/>
</dbReference>
<sequence length="226" mass="25176">ESSAPAWTWLSSWSQTRRSLQQVYIDLYGSRLATVAAVDGHAPAAGCFLAMSCDFRVMSGEVGRIGLNESRLGIAAPPWMGQMLVRLIGHRKGELALAMGTLFEPEEAKRLGLVDEVVFDSSGKIDEESRAILENLLPSDLQDKTSDPLLQRALKQARAFAEVPSNARTASKMITRKSHLHDMVTQREADTDWFCEFINQTEVQENLKRYVKEMLGKSKNKSMSEA</sequence>
<dbReference type="GO" id="GO:0005739">
    <property type="term" value="C:mitochondrion"/>
    <property type="evidence" value="ECO:0007669"/>
    <property type="project" value="TreeGrafter"/>
</dbReference>
<dbReference type="OMA" id="FAMSCEY"/>
<gene>
    <name evidence="3" type="ORF">THAOC_15388</name>
</gene>
<dbReference type="EMBL" id="AGNL01017867">
    <property type="protein sequence ID" value="EJK63928.1"/>
    <property type="molecule type" value="Genomic_DNA"/>
</dbReference>
<evidence type="ECO:0000256" key="1">
    <source>
        <dbReference type="ARBA" id="ARBA00005254"/>
    </source>
</evidence>
<dbReference type="InterPro" id="IPR029045">
    <property type="entry name" value="ClpP/crotonase-like_dom_sf"/>
</dbReference>
<keyword evidence="4" id="KW-1185">Reference proteome</keyword>
<dbReference type="GO" id="GO:0006635">
    <property type="term" value="P:fatty acid beta-oxidation"/>
    <property type="evidence" value="ECO:0007669"/>
    <property type="project" value="TreeGrafter"/>
</dbReference>
<accession>K0SCR1</accession>
<evidence type="ECO:0000313" key="3">
    <source>
        <dbReference type="EMBL" id="EJK63928.1"/>
    </source>
</evidence>
<dbReference type="InterPro" id="IPR018376">
    <property type="entry name" value="Enoyl-CoA_hyd/isom_CS"/>
</dbReference>
<comment type="caution">
    <text evidence="3">The sequence shown here is derived from an EMBL/GenBank/DDBJ whole genome shotgun (WGS) entry which is preliminary data.</text>
</comment>
<feature type="non-terminal residue" evidence="3">
    <location>
        <position position="1"/>
    </location>
</feature>
<dbReference type="PANTHER" id="PTHR11941">
    <property type="entry name" value="ENOYL-COA HYDRATASE-RELATED"/>
    <property type="match status" value="1"/>
</dbReference>
<dbReference type="eggNOG" id="KOG1683">
    <property type="taxonomic scope" value="Eukaryota"/>
</dbReference>
<comment type="similarity">
    <text evidence="1 2">Belongs to the enoyl-CoA hydratase/isomerase family.</text>
</comment>
<dbReference type="Pfam" id="PF00378">
    <property type="entry name" value="ECH_1"/>
    <property type="match status" value="1"/>
</dbReference>
<reference evidence="3 4" key="1">
    <citation type="journal article" date="2012" name="Genome Biol.">
        <title>Genome and low-iron response of an oceanic diatom adapted to chronic iron limitation.</title>
        <authorList>
            <person name="Lommer M."/>
            <person name="Specht M."/>
            <person name="Roy A.S."/>
            <person name="Kraemer L."/>
            <person name="Andreson R."/>
            <person name="Gutowska M.A."/>
            <person name="Wolf J."/>
            <person name="Bergner S.V."/>
            <person name="Schilhabel M.B."/>
            <person name="Klostermeier U.C."/>
            <person name="Beiko R.G."/>
            <person name="Rosenstiel P."/>
            <person name="Hippler M."/>
            <person name="Laroche J."/>
        </authorList>
    </citation>
    <scope>NUCLEOTIDE SEQUENCE [LARGE SCALE GENOMIC DNA]</scope>
    <source>
        <strain evidence="3 4">CCMP1005</strain>
    </source>
</reference>
<dbReference type="PROSITE" id="PS00166">
    <property type="entry name" value="ENOYL_COA_HYDRATASE"/>
    <property type="match status" value="1"/>
</dbReference>
<dbReference type="AlphaFoldDB" id="K0SCR1"/>
<organism evidence="3 4">
    <name type="scientific">Thalassiosira oceanica</name>
    <name type="common">Marine diatom</name>
    <dbReference type="NCBI Taxonomy" id="159749"/>
    <lineage>
        <taxon>Eukaryota</taxon>
        <taxon>Sar</taxon>
        <taxon>Stramenopiles</taxon>
        <taxon>Ochrophyta</taxon>
        <taxon>Bacillariophyta</taxon>
        <taxon>Coscinodiscophyceae</taxon>
        <taxon>Thalassiosirophycidae</taxon>
        <taxon>Thalassiosirales</taxon>
        <taxon>Thalassiosiraceae</taxon>
        <taxon>Thalassiosira</taxon>
    </lineage>
</organism>
<proteinExistence type="inferred from homology"/>
<evidence type="ECO:0000313" key="4">
    <source>
        <dbReference type="Proteomes" id="UP000266841"/>
    </source>
</evidence>
<dbReference type="Proteomes" id="UP000266841">
    <property type="component" value="Unassembled WGS sequence"/>
</dbReference>
<name>K0SCR1_THAOC</name>